<proteinExistence type="inferred from homology"/>
<dbReference type="Proteomes" id="UP000198339">
    <property type="component" value="Unassembled WGS sequence"/>
</dbReference>
<name>A0A239DIN1_9SPHN</name>
<keyword evidence="9" id="KW-0813">Transport</keyword>
<feature type="transmembrane region" description="Helical" evidence="9">
    <location>
        <begin position="199"/>
        <end position="220"/>
    </location>
</feature>
<dbReference type="PRINTS" id="PR01386">
    <property type="entry name" value="CCMCBIOGNSIS"/>
</dbReference>
<keyword evidence="9" id="KW-0997">Cell inner membrane</keyword>
<evidence type="ECO:0000259" key="10">
    <source>
        <dbReference type="Pfam" id="PF01578"/>
    </source>
</evidence>
<dbReference type="NCBIfam" id="TIGR01191">
    <property type="entry name" value="ccmC"/>
    <property type="match status" value="1"/>
</dbReference>
<feature type="transmembrane region" description="Helical" evidence="9">
    <location>
        <begin position="123"/>
        <end position="142"/>
    </location>
</feature>
<dbReference type="InterPro" id="IPR002541">
    <property type="entry name" value="Cyt_c_assembly"/>
</dbReference>
<keyword evidence="6 9" id="KW-0201">Cytochrome c-type biogenesis</keyword>
<evidence type="ECO:0000256" key="9">
    <source>
        <dbReference type="RuleBase" id="RU364092"/>
    </source>
</evidence>
<feature type="transmembrane region" description="Helical" evidence="9">
    <location>
        <begin position="20"/>
        <end position="40"/>
    </location>
</feature>
<evidence type="ECO:0000256" key="1">
    <source>
        <dbReference type="ARBA" id="ARBA00002442"/>
    </source>
</evidence>
<dbReference type="GO" id="GO:0017004">
    <property type="term" value="P:cytochrome complex assembly"/>
    <property type="evidence" value="ECO:0007669"/>
    <property type="project" value="UniProtKB-KW"/>
</dbReference>
<evidence type="ECO:0000313" key="12">
    <source>
        <dbReference type="Proteomes" id="UP000198339"/>
    </source>
</evidence>
<feature type="domain" description="Cytochrome c assembly protein" evidence="10">
    <location>
        <begin position="7"/>
        <end position="183"/>
    </location>
</feature>
<comment type="function">
    <text evidence="1 9">Required for the export of heme to the periplasm for the biogenesis of c-type cytochromes.</text>
</comment>
<dbReference type="InterPro" id="IPR045062">
    <property type="entry name" value="Cyt_c_biogenesis_CcsA/CcmC"/>
</dbReference>
<keyword evidence="7 9" id="KW-1133">Transmembrane helix</keyword>
<organism evidence="11 12">
    <name type="scientific">Sphingopyxis indica</name>
    <dbReference type="NCBI Taxonomy" id="436663"/>
    <lineage>
        <taxon>Bacteria</taxon>
        <taxon>Pseudomonadati</taxon>
        <taxon>Pseudomonadota</taxon>
        <taxon>Alphaproteobacteria</taxon>
        <taxon>Sphingomonadales</taxon>
        <taxon>Sphingomonadaceae</taxon>
        <taxon>Sphingopyxis</taxon>
    </lineage>
</organism>
<dbReference type="InterPro" id="IPR003557">
    <property type="entry name" value="Cyt_c_biogenesis_CcmC"/>
</dbReference>
<feature type="transmembrane region" description="Helical" evidence="9">
    <location>
        <begin position="154"/>
        <end position="179"/>
    </location>
</feature>
<dbReference type="EMBL" id="FZPA01000001">
    <property type="protein sequence ID" value="SNS32425.1"/>
    <property type="molecule type" value="Genomic_DNA"/>
</dbReference>
<feature type="transmembrane region" description="Helical" evidence="9">
    <location>
        <begin position="92"/>
        <end position="111"/>
    </location>
</feature>
<gene>
    <name evidence="9" type="primary">ccmC</name>
    <name evidence="11" type="ORF">SAMN06295955_101298</name>
</gene>
<comment type="subcellular location">
    <subcellularLocation>
        <location evidence="9">Cell inner membrane</location>
    </subcellularLocation>
    <subcellularLocation>
        <location evidence="2">Membrane</location>
        <topology evidence="2">Multi-pass membrane protein</topology>
    </subcellularLocation>
</comment>
<keyword evidence="12" id="KW-1185">Reference proteome</keyword>
<sequence length="244" mass="26268">MHAYANPTRFLAIARPLTPWLLGLGLALVLAGAWAGLMLVPGDYKQGDTARILYVHVPAAWLGMGGWSALAITGLVQLVWRHPLAGIAARAIAVPGMLFTALCLATGSIWGKPTWGTWWEWDGRMTSMLVLLFLYAGFLALTMEGDGQGRGGSLSRGAAIYALVGAINIPIINRSVVWWNSLHQGPSITLRGSSIDGSLLWPLGLTVLGFTLLFGAIVLMRMRRIIADNRVAARLRRLADDEGA</sequence>
<evidence type="ECO:0000256" key="8">
    <source>
        <dbReference type="ARBA" id="ARBA00023136"/>
    </source>
</evidence>
<reference evidence="11 12" key="1">
    <citation type="submission" date="2017-06" db="EMBL/GenBank/DDBJ databases">
        <authorList>
            <person name="Kim H.J."/>
            <person name="Triplett B.A."/>
        </authorList>
    </citation>
    <scope>NUCLEOTIDE SEQUENCE [LARGE SCALE GENOMIC DNA]</scope>
    <source>
        <strain evidence="11 12">DS15</strain>
    </source>
</reference>
<keyword evidence="5 9" id="KW-0812">Transmembrane</keyword>
<dbReference type="RefSeq" id="WP_089214209.1">
    <property type="nucleotide sequence ID" value="NZ_CP076394.1"/>
</dbReference>
<evidence type="ECO:0000256" key="3">
    <source>
        <dbReference type="ARBA" id="ARBA00005840"/>
    </source>
</evidence>
<dbReference type="Pfam" id="PF01578">
    <property type="entry name" value="Cytochrom_C_asm"/>
    <property type="match status" value="1"/>
</dbReference>
<dbReference type="PANTHER" id="PTHR30071:SF1">
    <property type="entry name" value="CYTOCHROME B_B6 PROTEIN-RELATED"/>
    <property type="match status" value="1"/>
</dbReference>
<dbReference type="GO" id="GO:0015232">
    <property type="term" value="F:heme transmembrane transporter activity"/>
    <property type="evidence" value="ECO:0007669"/>
    <property type="project" value="InterPro"/>
</dbReference>
<keyword evidence="8 9" id="KW-0472">Membrane</keyword>
<dbReference type="OrthoDB" id="9778550at2"/>
<comment type="similarity">
    <text evidence="3 9">Belongs to the CcmC/CycZ/HelC family.</text>
</comment>
<protein>
    <recommendedName>
        <fullName evidence="4 9">Heme exporter protein C</fullName>
    </recommendedName>
    <alternativeName>
        <fullName evidence="9">Cytochrome c-type biogenesis protein</fullName>
    </alternativeName>
</protein>
<dbReference type="AlphaFoldDB" id="A0A239DIN1"/>
<dbReference type="GO" id="GO:0005886">
    <property type="term" value="C:plasma membrane"/>
    <property type="evidence" value="ECO:0007669"/>
    <property type="project" value="UniProtKB-SubCell"/>
</dbReference>
<evidence type="ECO:0000256" key="5">
    <source>
        <dbReference type="ARBA" id="ARBA00022692"/>
    </source>
</evidence>
<evidence type="ECO:0000256" key="6">
    <source>
        <dbReference type="ARBA" id="ARBA00022748"/>
    </source>
</evidence>
<feature type="transmembrane region" description="Helical" evidence="9">
    <location>
        <begin position="60"/>
        <end position="80"/>
    </location>
</feature>
<keyword evidence="9" id="KW-1003">Cell membrane</keyword>
<accession>A0A239DIN1</accession>
<dbReference type="GO" id="GO:0020037">
    <property type="term" value="F:heme binding"/>
    <property type="evidence" value="ECO:0007669"/>
    <property type="project" value="InterPro"/>
</dbReference>
<evidence type="ECO:0000256" key="7">
    <source>
        <dbReference type="ARBA" id="ARBA00022989"/>
    </source>
</evidence>
<evidence type="ECO:0000256" key="2">
    <source>
        <dbReference type="ARBA" id="ARBA00004141"/>
    </source>
</evidence>
<dbReference type="PANTHER" id="PTHR30071">
    <property type="entry name" value="HEME EXPORTER PROTEIN C"/>
    <property type="match status" value="1"/>
</dbReference>
<evidence type="ECO:0000313" key="11">
    <source>
        <dbReference type="EMBL" id="SNS32425.1"/>
    </source>
</evidence>
<evidence type="ECO:0000256" key="4">
    <source>
        <dbReference type="ARBA" id="ARBA00016463"/>
    </source>
</evidence>